<feature type="compositionally biased region" description="Basic and acidic residues" evidence="4">
    <location>
        <begin position="65"/>
        <end position="78"/>
    </location>
</feature>
<dbReference type="Gene3D" id="1.25.40.10">
    <property type="entry name" value="Tetratricopeptide repeat domain"/>
    <property type="match status" value="2"/>
</dbReference>
<feature type="compositionally biased region" description="Low complexity" evidence="4">
    <location>
        <begin position="340"/>
        <end position="349"/>
    </location>
</feature>
<evidence type="ECO:0008006" key="7">
    <source>
        <dbReference type="Google" id="ProtNLM"/>
    </source>
</evidence>
<name>A0A2I0J9L7_PUNGR</name>
<dbReference type="PANTHER" id="PTHR47934:SF6">
    <property type="entry name" value="MITOCHONDRIAL GROUP I INTRON SPLICING FACTOR CCM1-RELATED"/>
    <property type="match status" value="1"/>
</dbReference>
<accession>A0A2I0J9L7</accession>
<comment type="similarity">
    <text evidence="1">Belongs to the PPR family. P subfamily.</text>
</comment>
<dbReference type="EMBL" id="PGOL01001888">
    <property type="protein sequence ID" value="PKI52951.1"/>
    <property type="molecule type" value="Genomic_DNA"/>
</dbReference>
<feature type="repeat" description="PPR" evidence="3">
    <location>
        <begin position="936"/>
        <end position="970"/>
    </location>
</feature>
<evidence type="ECO:0000256" key="2">
    <source>
        <dbReference type="ARBA" id="ARBA00022737"/>
    </source>
</evidence>
<evidence type="ECO:0000256" key="1">
    <source>
        <dbReference type="ARBA" id="ARBA00007626"/>
    </source>
</evidence>
<dbReference type="Proteomes" id="UP000233551">
    <property type="component" value="Unassembled WGS sequence"/>
</dbReference>
<evidence type="ECO:0000313" key="5">
    <source>
        <dbReference type="EMBL" id="PKI52951.1"/>
    </source>
</evidence>
<dbReference type="InterPro" id="IPR051114">
    <property type="entry name" value="Mito_RNA_Proc_CCM1"/>
</dbReference>
<dbReference type="AlphaFoldDB" id="A0A2I0J9L7"/>
<reference evidence="5 6" key="1">
    <citation type="submission" date="2017-11" db="EMBL/GenBank/DDBJ databases">
        <title>De-novo sequencing of pomegranate (Punica granatum L.) genome.</title>
        <authorList>
            <person name="Akparov Z."/>
            <person name="Amiraslanov A."/>
            <person name="Hajiyeva S."/>
            <person name="Abbasov M."/>
            <person name="Kaur K."/>
            <person name="Hamwieh A."/>
            <person name="Solovyev V."/>
            <person name="Salamov A."/>
            <person name="Braich B."/>
            <person name="Kosarev P."/>
            <person name="Mahmoud A."/>
            <person name="Hajiyev E."/>
            <person name="Babayeva S."/>
            <person name="Izzatullayeva V."/>
            <person name="Mammadov A."/>
            <person name="Mammadov A."/>
            <person name="Sharifova S."/>
            <person name="Ojaghi J."/>
            <person name="Eynullazada K."/>
            <person name="Bayramov B."/>
            <person name="Abdulazimova A."/>
            <person name="Shahmuradov I."/>
        </authorList>
    </citation>
    <scope>NUCLEOTIDE SEQUENCE [LARGE SCALE GENOMIC DNA]</scope>
    <source>
        <strain evidence="6">cv. AG2017</strain>
        <tissue evidence="5">Leaf</tissue>
    </source>
</reference>
<keyword evidence="6" id="KW-1185">Reference proteome</keyword>
<feature type="compositionally biased region" description="Basic and acidic residues" evidence="4">
    <location>
        <begin position="1"/>
        <end position="13"/>
    </location>
</feature>
<feature type="repeat" description="PPR" evidence="3">
    <location>
        <begin position="901"/>
        <end position="935"/>
    </location>
</feature>
<dbReference type="InterPro" id="IPR007573">
    <property type="entry name" value="QWRF"/>
</dbReference>
<proteinExistence type="inferred from homology"/>
<feature type="compositionally biased region" description="Low complexity" evidence="4">
    <location>
        <begin position="85"/>
        <end position="97"/>
    </location>
</feature>
<dbReference type="InterPro" id="IPR002885">
    <property type="entry name" value="PPR_rpt"/>
</dbReference>
<feature type="region of interest" description="Disordered" evidence="4">
    <location>
        <begin position="315"/>
        <end position="359"/>
    </location>
</feature>
<protein>
    <recommendedName>
        <fullName evidence="7">Pentatricopeptide repeat-containing protein</fullName>
    </recommendedName>
</protein>
<dbReference type="InterPro" id="IPR011990">
    <property type="entry name" value="TPR-like_helical_dom_sf"/>
</dbReference>
<evidence type="ECO:0000256" key="4">
    <source>
        <dbReference type="SAM" id="MobiDB-lite"/>
    </source>
</evidence>
<dbReference type="STRING" id="22663.A0A2I0J9L7"/>
<dbReference type="Pfam" id="PF13812">
    <property type="entry name" value="PPR_3"/>
    <property type="match status" value="1"/>
</dbReference>
<evidence type="ECO:0000313" key="6">
    <source>
        <dbReference type="Proteomes" id="UP000233551"/>
    </source>
</evidence>
<dbReference type="NCBIfam" id="TIGR00756">
    <property type="entry name" value="PPR"/>
    <property type="match status" value="3"/>
</dbReference>
<dbReference type="Pfam" id="PF04484">
    <property type="entry name" value="QWRF"/>
    <property type="match status" value="1"/>
</dbReference>
<dbReference type="PANTHER" id="PTHR47934">
    <property type="entry name" value="PENTATRICOPEPTIDE REPEAT-CONTAINING PROTEIN PET309, MITOCHONDRIAL"/>
    <property type="match status" value="1"/>
</dbReference>
<dbReference type="GO" id="GO:0006396">
    <property type="term" value="P:RNA processing"/>
    <property type="evidence" value="ECO:0007669"/>
    <property type="project" value="TreeGrafter"/>
</dbReference>
<organism evidence="5 6">
    <name type="scientific">Punica granatum</name>
    <name type="common">Pomegranate</name>
    <dbReference type="NCBI Taxonomy" id="22663"/>
    <lineage>
        <taxon>Eukaryota</taxon>
        <taxon>Viridiplantae</taxon>
        <taxon>Streptophyta</taxon>
        <taxon>Embryophyta</taxon>
        <taxon>Tracheophyta</taxon>
        <taxon>Spermatophyta</taxon>
        <taxon>Magnoliopsida</taxon>
        <taxon>eudicotyledons</taxon>
        <taxon>Gunneridae</taxon>
        <taxon>Pentapetalae</taxon>
        <taxon>rosids</taxon>
        <taxon>malvids</taxon>
        <taxon>Myrtales</taxon>
        <taxon>Lythraceae</taxon>
        <taxon>Punica</taxon>
    </lineage>
</organism>
<sequence>MKKSDGETSVQDHHHPHKPRRTRSREVSSRFLSSPGSTPLHDGGIQSPNQASCPSWRKPITQSSDSKRALRGSDDMDPPRGLWPSATTISVSSSSDNKSLDTLADHLGNDRLKDLLGRKNSDKNVPSNSSLLLNRQKSCSEVSRFESDSHRGITGSRSSILKENHRQILGGSMRYTGKFTFAGRKSTSSSAASNLSTFESPKSLLPGRLSVDENALYKSSSCRRSEAEPFPDLLDSEYESSEASSSCASNLSSASKKSGIEVSSRYMNNLTRRTKRDNLEAVNVPNLVLDHDSEKSKKFTIKGAIRRASSLTGYGSSRSQWAMSPGRTASPPMSVENKSRSPSFSSMKPPSSPSRPKGVERLLNMGLDLFKSKKTSPSNLSPLGSSSGGDHFHQLRLLHNRLMQWRLANARSDVASQTTTEQVERILLSAWESLGKLRHSVVQKKLQLERERLEIKLNCILRSLMKPLEDWGDMEWQHSSAISNTVESLHSIVSRIPLQYGAEADPMTTSYALRHASDLTLSIKSFLNGFTRSHNTFTGRECCPIVLGVGRGGGPGKAAARGVLGTSQDYIPVRGRRASRRVSFSLAVSGRRPSLLPHALVCSADNSLKNAPSYGGYSCGSSRGSSISPRGCRLRLLISQRQGLAGAAGHPFDEMAALGQLGNGRLRLCGLKRLVSVARAAKGVLLEDVRGRGTRRRLSPPHRVREASILLGFGMGSSLLVGAGKIWNPKFDLRQKSFYSTEASPDEVEVRDNFLNDPRISGEIYSVHIVKLCKDGNLSSIPELLVTLHEKGVFLDLKTYNLLLAAASEKGEINMSCQVFKHLVGSHEYLSSASYLALAKAFLKTSDCTKLLKFIKEVVELTLHRSSIILNRIILSFAESRQIDKALFVFNHMNGLKCKPDLFTCNTILDMLGRAGSVDEMLYEFAAMKEASIAPDILSYNTLLNSLRKAGRFDMCEAILKEMEGSSVEPDLLTYTALIETFGRSGNIDQSLRLFSEMKLRQIRPSLYIYRSLINNLKKMGKVDLAMTLAEEMESSISELAGPQDFKPKKQKFVICLGDPQKVTIFCGTEEAAAREREMKVNCILHSQMKLLED</sequence>
<dbReference type="GO" id="GO:0003729">
    <property type="term" value="F:mRNA binding"/>
    <property type="evidence" value="ECO:0007669"/>
    <property type="project" value="TreeGrafter"/>
</dbReference>
<comment type="caution">
    <text evidence="5">The sequence shown here is derived from an EMBL/GenBank/DDBJ whole genome shotgun (WGS) entry which is preliminary data.</text>
</comment>
<dbReference type="GO" id="GO:0005739">
    <property type="term" value="C:mitochondrion"/>
    <property type="evidence" value="ECO:0007669"/>
    <property type="project" value="TreeGrafter"/>
</dbReference>
<feature type="compositionally biased region" description="Basic residues" evidence="4">
    <location>
        <begin position="14"/>
        <end position="23"/>
    </location>
</feature>
<dbReference type="GO" id="GO:0007005">
    <property type="term" value="P:mitochondrion organization"/>
    <property type="evidence" value="ECO:0007669"/>
    <property type="project" value="TreeGrafter"/>
</dbReference>
<feature type="region of interest" description="Disordered" evidence="4">
    <location>
        <begin position="1"/>
        <end position="102"/>
    </location>
</feature>
<evidence type="ECO:0000256" key="3">
    <source>
        <dbReference type="PROSITE-ProRule" id="PRU00708"/>
    </source>
</evidence>
<gene>
    <name evidence="5" type="ORF">CRG98_026657</name>
</gene>
<keyword evidence="2" id="KW-0677">Repeat</keyword>
<dbReference type="PROSITE" id="PS51375">
    <property type="entry name" value="PPR"/>
    <property type="match status" value="3"/>
</dbReference>
<feature type="repeat" description="PPR" evidence="3">
    <location>
        <begin position="971"/>
        <end position="1005"/>
    </location>
</feature>
<dbReference type="Pfam" id="PF13041">
    <property type="entry name" value="PPR_2"/>
    <property type="match status" value="1"/>
</dbReference>